<organism evidence="3 4">
    <name type="scientific">Paragemmobacter ruber</name>
    <dbReference type="NCBI Taxonomy" id="1985673"/>
    <lineage>
        <taxon>Bacteria</taxon>
        <taxon>Pseudomonadati</taxon>
        <taxon>Pseudomonadota</taxon>
        <taxon>Alphaproteobacteria</taxon>
        <taxon>Rhodobacterales</taxon>
        <taxon>Paracoccaceae</taxon>
        <taxon>Paragemmobacter</taxon>
    </lineage>
</organism>
<dbReference type="NCBIfam" id="TIGR01554">
    <property type="entry name" value="major_cap_HK97"/>
    <property type="match status" value="1"/>
</dbReference>
<dbReference type="Pfam" id="PF05065">
    <property type="entry name" value="Phage_capsid"/>
    <property type="match status" value="1"/>
</dbReference>
<accession>A0ABW9Y1C4</accession>
<gene>
    <name evidence="3" type="ORF">GU920_00135</name>
</gene>
<comment type="caution">
    <text evidence="3">The sequence shown here is derived from an EMBL/GenBank/DDBJ whole genome shotgun (WGS) entry which is preliminary data.</text>
</comment>
<name>A0ABW9Y1C4_9RHOB</name>
<evidence type="ECO:0000259" key="2">
    <source>
        <dbReference type="Pfam" id="PF05065"/>
    </source>
</evidence>
<dbReference type="InterPro" id="IPR054612">
    <property type="entry name" value="Phage_capsid-like_C"/>
</dbReference>
<reference evidence="4" key="1">
    <citation type="submission" date="2020-01" db="EMBL/GenBank/DDBJ databases">
        <title>Sphingomonas sp. strain CSW-10.</title>
        <authorList>
            <person name="Chen W.-M."/>
        </authorList>
    </citation>
    <scope>NUCLEOTIDE SEQUENCE [LARGE SCALE GENOMIC DNA]</scope>
    <source>
        <strain evidence="4">CCP-1</strain>
    </source>
</reference>
<dbReference type="EMBL" id="JAAATW010000001">
    <property type="protein sequence ID" value="NBE05936.1"/>
    <property type="molecule type" value="Genomic_DNA"/>
</dbReference>
<feature type="domain" description="Phage capsid-like C-terminal" evidence="2">
    <location>
        <begin position="145"/>
        <end position="430"/>
    </location>
</feature>
<dbReference type="InterPro" id="IPR024455">
    <property type="entry name" value="Phage_capsid"/>
</dbReference>
<keyword evidence="4" id="KW-1185">Reference proteome</keyword>
<evidence type="ECO:0000313" key="4">
    <source>
        <dbReference type="Proteomes" id="UP001517376"/>
    </source>
</evidence>
<protein>
    <submittedName>
        <fullName evidence="3">Phage major capsid protein</fullName>
    </submittedName>
</protein>
<dbReference type="Gene3D" id="3.30.2400.10">
    <property type="entry name" value="Major capsid protein gp5"/>
    <property type="match status" value="1"/>
</dbReference>
<comment type="subcellular location">
    <subcellularLocation>
        <location evidence="1">Virion</location>
    </subcellularLocation>
</comment>
<dbReference type="SUPFAM" id="SSF56563">
    <property type="entry name" value="Major capsid protein gp5"/>
    <property type="match status" value="1"/>
</dbReference>
<evidence type="ECO:0000313" key="3">
    <source>
        <dbReference type="EMBL" id="NBE05936.1"/>
    </source>
</evidence>
<dbReference type="RefSeq" id="WP_161764766.1">
    <property type="nucleotide sequence ID" value="NZ_JAAATW010000001.1"/>
</dbReference>
<proteinExistence type="predicted"/>
<evidence type="ECO:0000256" key="1">
    <source>
        <dbReference type="ARBA" id="ARBA00004328"/>
    </source>
</evidence>
<dbReference type="Proteomes" id="UP001517376">
    <property type="component" value="Unassembled WGS sequence"/>
</dbReference>
<sequence>MTKKSVDDLRRDRKAAAVQMEAVAAKIAELEATEGGADAAALTAASAEFDAAKGQFEALNAAVQRAEAVEAAKATAAAGDQGKPAAGVTVYAQAADPAMKGVDLGLTVIALAQSKGDRDKAVTLLEREGHSGLAATLNTGTESAGGVLVPRPMAETMIELLRARVVVRNAGARVVPMPAGQLRHARQNGAATAGYSAENAAITPSEPTTDKIDQTFKKLTGLVPVSNSLLRFTTQTALLVRDDLLAVMARREDLAFIRGDGSANTPTGIRSWTPGGNIQTAVANTFAAVDVALRTLVSRVADGDVPMVRPGWIMRAGTREFLGSLRDALGNLAYPSINATGTLFGYPIYTTSQIPNNLGAGTNQTEVYFADFNEVMIGDASALTLSVSTEAAYVQGGNWRSAFQNDETLMRAISEHDLAPAHTQGLAYLTGVNWSL</sequence>